<dbReference type="InterPro" id="IPR009025">
    <property type="entry name" value="RBP11-like_dimer"/>
</dbReference>
<dbReference type="OMA" id="MNQPERY"/>
<feature type="domain" description="DNA-directed RNA polymerase RBP11-like dimerisation" evidence="7">
    <location>
        <begin position="31"/>
        <end position="104"/>
    </location>
</feature>
<evidence type="ECO:0000313" key="9">
    <source>
        <dbReference type="EMBL" id="SPQ95893.1"/>
    </source>
</evidence>
<evidence type="ECO:0000256" key="3">
    <source>
        <dbReference type="ARBA" id="ARBA00023163"/>
    </source>
</evidence>
<evidence type="ECO:0000259" key="7">
    <source>
        <dbReference type="Pfam" id="PF13656"/>
    </source>
</evidence>
<name>A0A0G4IT84_PLABS</name>
<dbReference type="CDD" id="cd06926">
    <property type="entry name" value="RNAP_II_RPB11"/>
    <property type="match status" value="1"/>
</dbReference>
<dbReference type="InterPro" id="IPR022905">
    <property type="entry name" value="Rpo11-like"/>
</dbReference>
<dbReference type="PROSITE" id="PS01154">
    <property type="entry name" value="RNA_POL_L_13KD"/>
    <property type="match status" value="1"/>
</dbReference>
<comment type="subcellular location">
    <subcellularLocation>
        <location evidence="1">Nucleus</location>
    </subcellularLocation>
</comment>
<evidence type="ECO:0000256" key="4">
    <source>
        <dbReference type="ARBA" id="ARBA00023242"/>
    </source>
</evidence>
<keyword evidence="10" id="KW-1185">Reference proteome</keyword>
<dbReference type="InterPro" id="IPR008193">
    <property type="entry name" value="RNA_pol_Rpb11_13-16kDa_CS"/>
</dbReference>
<dbReference type="PANTHER" id="PTHR13946">
    <property type="entry name" value="DNA-DIRECTED RNA POLYMERASE I,II,III"/>
    <property type="match status" value="1"/>
</dbReference>
<dbReference type="OrthoDB" id="10248581at2759"/>
<keyword evidence="3" id="KW-0804">Transcription</keyword>
<evidence type="ECO:0000313" key="11">
    <source>
        <dbReference type="Proteomes" id="UP000290189"/>
    </source>
</evidence>
<dbReference type="GO" id="GO:0046983">
    <property type="term" value="F:protein dimerization activity"/>
    <property type="evidence" value="ECO:0007669"/>
    <property type="project" value="InterPro"/>
</dbReference>
<feature type="coiled-coil region" evidence="6">
    <location>
        <begin position="85"/>
        <end position="112"/>
    </location>
</feature>
<evidence type="ECO:0000313" key="8">
    <source>
        <dbReference type="EMBL" id="CEO98475.1"/>
    </source>
</evidence>
<dbReference type="HAMAP" id="MF_00261">
    <property type="entry name" value="RNApol_arch_Rpo11"/>
    <property type="match status" value="1"/>
</dbReference>
<evidence type="ECO:0000256" key="2">
    <source>
        <dbReference type="ARBA" id="ARBA00022478"/>
    </source>
</evidence>
<keyword evidence="9" id="KW-0496">Mitochondrion</keyword>
<accession>A0A0G4IT84</accession>
<gene>
    <name evidence="8" type="ORF">PBRA_006589</name>
    <name evidence="9" type="ORF">PLBR_LOCUS3108</name>
</gene>
<reference evidence="8 10" key="1">
    <citation type="submission" date="2015-02" db="EMBL/GenBank/DDBJ databases">
        <authorList>
            <person name="Chooi Y.-H."/>
        </authorList>
    </citation>
    <scope>NUCLEOTIDE SEQUENCE [LARGE SCALE GENOMIC DNA]</scope>
    <source>
        <strain evidence="8">E3</strain>
    </source>
</reference>
<dbReference type="InterPro" id="IPR036603">
    <property type="entry name" value="RBP11-like"/>
</dbReference>
<keyword evidence="2" id="KW-0240">DNA-directed RNA polymerase</keyword>
<evidence type="ECO:0000256" key="6">
    <source>
        <dbReference type="SAM" id="Coils"/>
    </source>
</evidence>
<dbReference type="GO" id="GO:0003677">
    <property type="term" value="F:DNA binding"/>
    <property type="evidence" value="ECO:0007669"/>
    <property type="project" value="InterPro"/>
</dbReference>
<keyword evidence="4" id="KW-0539">Nucleus</keyword>
<comment type="similarity">
    <text evidence="5">Belongs to the archaeal Rpo11/eukaryotic RPB11/RPC19 RNA polymerase subunit family.</text>
</comment>
<dbReference type="EMBL" id="CDSF01000085">
    <property type="protein sequence ID" value="CEO98475.1"/>
    <property type="molecule type" value="Genomic_DNA"/>
</dbReference>
<sequence length="124" mass="14688">MSRPDQYDLFGAVDDHDRRVFVRTDEKLTNAATFTVLKEDHTLGNLLRMQLHEDENVIFAGYRVPHPLKHQFDLQLRTTGRITPKQALRNSIRDLKRELDSIRDKLKEEVNRQQNPDNQMFLDM</sequence>
<protein>
    <recommendedName>
        <fullName evidence="7">DNA-directed RNA polymerase RBP11-like dimerisation domain-containing protein</fullName>
    </recommendedName>
</protein>
<dbReference type="Proteomes" id="UP000290189">
    <property type="component" value="Unassembled WGS sequence"/>
</dbReference>
<keyword evidence="6" id="KW-0175">Coiled coil</keyword>
<dbReference type="Pfam" id="PF13656">
    <property type="entry name" value="RNA_pol_L_2"/>
    <property type="match status" value="1"/>
</dbReference>
<dbReference type="STRING" id="37360.A0A0G4IT84"/>
<reference evidence="9 11" key="2">
    <citation type="submission" date="2018-03" db="EMBL/GenBank/DDBJ databases">
        <authorList>
            <person name="Fogelqvist J."/>
        </authorList>
    </citation>
    <scope>NUCLEOTIDE SEQUENCE [LARGE SCALE GENOMIC DNA]</scope>
</reference>
<dbReference type="SUPFAM" id="SSF55257">
    <property type="entry name" value="RBP11-like subunits of RNA polymerase"/>
    <property type="match status" value="1"/>
</dbReference>
<dbReference type="PANTHER" id="PTHR13946:SF16">
    <property type="entry name" value="DNA-DIRECTED RNA POLYMERASE II SUBUNIT RPB11"/>
    <property type="match status" value="1"/>
</dbReference>
<geneLocation type="mitochondrion" evidence="9"/>
<dbReference type="AlphaFoldDB" id="A0A0G4IT84"/>
<evidence type="ECO:0000313" key="10">
    <source>
        <dbReference type="Proteomes" id="UP000039324"/>
    </source>
</evidence>
<dbReference type="Gene3D" id="3.30.1360.10">
    <property type="entry name" value="RNA polymerase, RBP11-like subunit"/>
    <property type="match status" value="1"/>
</dbReference>
<evidence type="ECO:0000256" key="1">
    <source>
        <dbReference type="ARBA" id="ARBA00004123"/>
    </source>
</evidence>
<organism evidence="8 10">
    <name type="scientific">Plasmodiophora brassicae</name>
    <name type="common">Clubroot disease agent</name>
    <dbReference type="NCBI Taxonomy" id="37360"/>
    <lineage>
        <taxon>Eukaryota</taxon>
        <taxon>Sar</taxon>
        <taxon>Rhizaria</taxon>
        <taxon>Endomyxa</taxon>
        <taxon>Phytomyxea</taxon>
        <taxon>Plasmodiophorida</taxon>
        <taxon>Plasmodiophoridae</taxon>
        <taxon>Plasmodiophora</taxon>
    </lineage>
</organism>
<evidence type="ECO:0000256" key="5">
    <source>
        <dbReference type="ARBA" id="ARBA00025751"/>
    </source>
</evidence>
<dbReference type="InterPro" id="IPR037685">
    <property type="entry name" value="RBP11"/>
</dbReference>
<dbReference type="GO" id="GO:0003899">
    <property type="term" value="F:DNA-directed RNA polymerase activity"/>
    <property type="evidence" value="ECO:0007669"/>
    <property type="project" value="InterPro"/>
</dbReference>
<dbReference type="GO" id="GO:0006366">
    <property type="term" value="P:transcription by RNA polymerase II"/>
    <property type="evidence" value="ECO:0007669"/>
    <property type="project" value="InterPro"/>
</dbReference>
<dbReference type="GO" id="GO:0005665">
    <property type="term" value="C:RNA polymerase II, core complex"/>
    <property type="evidence" value="ECO:0007669"/>
    <property type="project" value="InterPro"/>
</dbReference>
<proteinExistence type="inferred from homology"/>
<dbReference type="Proteomes" id="UP000039324">
    <property type="component" value="Unassembled WGS sequence"/>
</dbReference>
<dbReference type="EMBL" id="OVEO01000004">
    <property type="protein sequence ID" value="SPQ95893.1"/>
    <property type="molecule type" value="Genomic_DNA"/>
</dbReference>